<proteinExistence type="predicted"/>
<keyword evidence="2" id="KW-1185">Reference proteome</keyword>
<protein>
    <submittedName>
        <fullName evidence="1">12483_t:CDS:1</fullName>
    </submittedName>
</protein>
<name>A0ABM8VVQ6_GIGMA</name>
<reference evidence="1 2" key="1">
    <citation type="submission" date="2021-06" db="EMBL/GenBank/DDBJ databases">
        <authorList>
            <person name="Kallberg Y."/>
            <person name="Tangrot J."/>
            <person name="Rosling A."/>
        </authorList>
    </citation>
    <scope>NUCLEOTIDE SEQUENCE [LARGE SCALE GENOMIC DNA]</scope>
    <source>
        <strain evidence="1 2">120-4 pot B 10/14</strain>
    </source>
</reference>
<organism evidence="1 2">
    <name type="scientific">Gigaspora margarita</name>
    <dbReference type="NCBI Taxonomy" id="4874"/>
    <lineage>
        <taxon>Eukaryota</taxon>
        <taxon>Fungi</taxon>
        <taxon>Fungi incertae sedis</taxon>
        <taxon>Mucoromycota</taxon>
        <taxon>Glomeromycotina</taxon>
        <taxon>Glomeromycetes</taxon>
        <taxon>Diversisporales</taxon>
        <taxon>Gigasporaceae</taxon>
        <taxon>Gigaspora</taxon>
    </lineage>
</organism>
<sequence>MSIDQNQEKFQKYCNSSRYKQQQLIASQNSNDDCAHMGQKQI</sequence>
<evidence type="ECO:0000313" key="1">
    <source>
        <dbReference type="EMBL" id="CAG8458685.1"/>
    </source>
</evidence>
<dbReference type="EMBL" id="CAJVQB010000020">
    <property type="protein sequence ID" value="CAG8458685.1"/>
    <property type="molecule type" value="Genomic_DNA"/>
</dbReference>
<dbReference type="Proteomes" id="UP000789901">
    <property type="component" value="Unassembled WGS sequence"/>
</dbReference>
<comment type="caution">
    <text evidence="1">The sequence shown here is derived from an EMBL/GenBank/DDBJ whole genome shotgun (WGS) entry which is preliminary data.</text>
</comment>
<accession>A0ABM8VVQ6</accession>
<gene>
    <name evidence="1" type="ORF">GMARGA_LOCUS191</name>
</gene>
<evidence type="ECO:0000313" key="2">
    <source>
        <dbReference type="Proteomes" id="UP000789901"/>
    </source>
</evidence>